<dbReference type="AlphaFoldDB" id="A0A6M2DWC0"/>
<name>A0A6M2DWC0_XENCH</name>
<reference evidence="2" key="1">
    <citation type="submission" date="2020-03" db="EMBL/GenBank/DDBJ databases">
        <title>Transcriptomic Profiling of the Digestive Tract of the Rat Flea, Xenopsylla cheopis, Following Blood Feeding and Infection with Yersinia pestis.</title>
        <authorList>
            <person name="Bland D.M."/>
            <person name="Martens C.A."/>
            <person name="Virtaneva K."/>
            <person name="Kanakabandi K."/>
            <person name="Long D."/>
            <person name="Rosenke R."/>
            <person name="Saturday G.A."/>
            <person name="Hoyt F.H."/>
            <person name="Bruno D.P."/>
            <person name="Ribeiro J.M.C."/>
            <person name="Hinnebusch J."/>
        </authorList>
    </citation>
    <scope>NUCLEOTIDE SEQUENCE</scope>
</reference>
<keyword evidence="1" id="KW-0732">Signal</keyword>
<protein>
    <submittedName>
        <fullName evidence="2">Putative secreted protein</fullName>
    </submittedName>
</protein>
<feature type="signal peptide" evidence="1">
    <location>
        <begin position="1"/>
        <end position="22"/>
    </location>
</feature>
<feature type="chain" id="PRO_5026876565" evidence="1">
    <location>
        <begin position="23"/>
        <end position="134"/>
    </location>
</feature>
<proteinExistence type="predicted"/>
<accession>A0A6M2DWC0</accession>
<organism evidence="2">
    <name type="scientific">Xenopsylla cheopis</name>
    <name type="common">Oriental rat flea</name>
    <name type="synonym">Pulex cheopis</name>
    <dbReference type="NCBI Taxonomy" id="163159"/>
    <lineage>
        <taxon>Eukaryota</taxon>
        <taxon>Metazoa</taxon>
        <taxon>Ecdysozoa</taxon>
        <taxon>Arthropoda</taxon>
        <taxon>Hexapoda</taxon>
        <taxon>Insecta</taxon>
        <taxon>Pterygota</taxon>
        <taxon>Neoptera</taxon>
        <taxon>Endopterygota</taxon>
        <taxon>Siphonaptera</taxon>
        <taxon>Pulicidae</taxon>
        <taxon>Xenopsyllinae</taxon>
        <taxon>Xenopsylla</taxon>
    </lineage>
</organism>
<evidence type="ECO:0000313" key="2">
    <source>
        <dbReference type="EMBL" id="NOV50666.1"/>
    </source>
</evidence>
<sequence length="134" mass="15130">MLFIGAVALLVVCCSLKQWKYTAPVYNANGMGELIEKQSMESINTTENPLWMEQKLKLYEEQELTMQVFSDPEVLAPGKENVDIMQIDNTYATINPLMRATSLNASLDLNDDYATLSSSIFTPHRVLQEFSTDN</sequence>
<evidence type="ECO:0000256" key="1">
    <source>
        <dbReference type="SAM" id="SignalP"/>
    </source>
</evidence>
<dbReference type="EMBL" id="GIIL01006940">
    <property type="protein sequence ID" value="NOV50666.1"/>
    <property type="molecule type" value="Transcribed_RNA"/>
</dbReference>